<dbReference type="PANTHER" id="PTHR11559">
    <property type="entry name" value="CARBOXYLESTERASE"/>
    <property type="match status" value="1"/>
</dbReference>
<evidence type="ECO:0000313" key="4">
    <source>
        <dbReference type="Proteomes" id="UP000694565"/>
    </source>
</evidence>
<dbReference type="InterPro" id="IPR050309">
    <property type="entry name" value="Type-B_Carboxylest/Lipase"/>
</dbReference>
<dbReference type="Ensembl" id="ENSCLMT00005051574.1">
    <property type="protein sequence ID" value="ENSCLMP00005049920.1"/>
    <property type="gene ID" value="ENSCLMG00005022702.1"/>
</dbReference>
<dbReference type="Gene3D" id="3.40.50.1820">
    <property type="entry name" value="alpha/beta hydrolase"/>
    <property type="match status" value="2"/>
</dbReference>
<name>A0A8C3B3X2_CYCLU</name>
<dbReference type="AlphaFoldDB" id="A0A8C3B3X2"/>
<protein>
    <recommendedName>
        <fullName evidence="2">Carboxylesterase type B domain-containing protein</fullName>
    </recommendedName>
</protein>
<dbReference type="SUPFAM" id="SSF53474">
    <property type="entry name" value="alpha/beta-Hydrolases"/>
    <property type="match status" value="1"/>
</dbReference>
<comment type="similarity">
    <text evidence="1">Belongs to the type-B carboxylesterase/lipase family.</text>
</comment>
<evidence type="ECO:0000259" key="2">
    <source>
        <dbReference type="Pfam" id="PF00135"/>
    </source>
</evidence>
<proteinExistence type="inferred from homology"/>
<feature type="domain" description="Carboxylesterase type B" evidence="2">
    <location>
        <begin position="2"/>
        <end position="84"/>
    </location>
</feature>
<keyword evidence="4" id="KW-1185">Reference proteome</keyword>
<feature type="domain" description="Carboxylesterase type B" evidence="2">
    <location>
        <begin position="109"/>
        <end position="199"/>
    </location>
</feature>
<dbReference type="InterPro" id="IPR002018">
    <property type="entry name" value="CarbesteraseB"/>
</dbReference>
<evidence type="ECO:0000313" key="3">
    <source>
        <dbReference type="Ensembl" id="ENSCLMP00005049920.1"/>
    </source>
</evidence>
<organism evidence="3 4">
    <name type="scientific">Cyclopterus lumpus</name>
    <name type="common">Lumpsucker</name>
    <dbReference type="NCBI Taxonomy" id="8103"/>
    <lineage>
        <taxon>Eukaryota</taxon>
        <taxon>Metazoa</taxon>
        <taxon>Chordata</taxon>
        <taxon>Craniata</taxon>
        <taxon>Vertebrata</taxon>
        <taxon>Euteleostomi</taxon>
        <taxon>Actinopterygii</taxon>
        <taxon>Neopterygii</taxon>
        <taxon>Teleostei</taxon>
        <taxon>Neoteleostei</taxon>
        <taxon>Acanthomorphata</taxon>
        <taxon>Eupercaria</taxon>
        <taxon>Perciformes</taxon>
        <taxon>Cottioidei</taxon>
        <taxon>Cottales</taxon>
        <taxon>Cyclopteridae</taxon>
        <taxon>Cyclopterus</taxon>
    </lineage>
</organism>
<reference evidence="3" key="1">
    <citation type="submission" date="2025-08" db="UniProtKB">
        <authorList>
            <consortium name="Ensembl"/>
        </authorList>
    </citation>
    <scope>IDENTIFICATION</scope>
</reference>
<evidence type="ECO:0000256" key="1">
    <source>
        <dbReference type="ARBA" id="ARBA00005964"/>
    </source>
</evidence>
<dbReference type="GeneTree" id="ENSGT00940000155200"/>
<dbReference type="Proteomes" id="UP000694565">
    <property type="component" value="Unplaced"/>
</dbReference>
<dbReference type="Pfam" id="PF00135">
    <property type="entry name" value="COesterase"/>
    <property type="match status" value="2"/>
</dbReference>
<accession>A0A8C3B3X2</accession>
<sequence>MSGCSIESTKKIGDCMRNVDLKTILDIVEVRYRIITLIVDGVFLTKSVDELFRTHELLTIPFMTGVNNDEGGWLLSNVSLNATEICVTDEGILFTQDNNLLSHTFTIMTLLRPSFVGSDHGDEILTVFGFCFTTTHACHEEEEQLSRTMMSYWANFARTGSPNGDGLVHWPKYGAEEDYLSIDVNEQVTGQHLKKDKFVFLTRTLPEKIRQHKEKEERNEL</sequence>
<dbReference type="InterPro" id="IPR029058">
    <property type="entry name" value="AB_hydrolase_fold"/>
</dbReference>
<reference evidence="3" key="2">
    <citation type="submission" date="2025-09" db="UniProtKB">
        <authorList>
            <consortium name="Ensembl"/>
        </authorList>
    </citation>
    <scope>IDENTIFICATION</scope>
</reference>